<keyword evidence="1" id="KW-0812">Transmembrane</keyword>
<protein>
    <submittedName>
        <fullName evidence="2">Uncharacterized protein</fullName>
    </submittedName>
</protein>
<keyword evidence="1" id="KW-1133">Transmembrane helix</keyword>
<dbReference type="Pfam" id="PF03140">
    <property type="entry name" value="DUF247"/>
    <property type="match status" value="1"/>
</dbReference>
<dbReference type="EMBL" id="OY731406">
    <property type="protein sequence ID" value="CAJ1973734.1"/>
    <property type="molecule type" value="Genomic_DNA"/>
</dbReference>
<organism evidence="2 3">
    <name type="scientific">Sphenostylis stenocarpa</name>
    <dbReference type="NCBI Taxonomy" id="92480"/>
    <lineage>
        <taxon>Eukaryota</taxon>
        <taxon>Viridiplantae</taxon>
        <taxon>Streptophyta</taxon>
        <taxon>Embryophyta</taxon>
        <taxon>Tracheophyta</taxon>
        <taxon>Spermatophyta</taxon>
        <taxon>Magnoliopsida</taxon>
        <taxon>eudicotyledons</taxon>
        <taxon>Gunneridae</taxon>
        <taxon>Pentapetalae</taxon>
        <taxon>rosids</taxon>
        <taxon>fabids</taxon>
        <taxon>Fabales</taxon>
        <taxon>Fabaceae</taxon>
        <taxon>Papilionoideae</taxon>
        <taxon>50 kb inversion clade</taxon>
        <taxon>NPAAA clade</taxon>
        <taxon>indigoferoid/millettioid clade</taxon>
        <taxon>Phaseoleae</taxon>
        <taxon>Sphenostylis</taxon>
    </lineage>
</organism>
<dbReference type="AlphaFoldDB" id="A0AA86VVD2"/>
<evidence type="ECO:0000256" key="1">
    <source>
        <dbReference type="SAM" id="Phobius"/>
    </source>
</evidence>
<dbReference type="Gramene" id="rna-AYBTSS11_LOCUS25798">
    <property type="protein sequence ID" value="CAJ1973734.1"/>
    <property type="gene ID" value="gene-AYBTSS11_LOCUS25798"/>
</dbReference>
<keyword evidence="3" id="KW-1185">Reference proteome</keyword>
<dbReference type="Proteomes" id="UP001189624">
    <property type="component" value="Chromosome 9"/>
</dbReference>
<gene>
    <name evidence="2" type="ORF">AYBTSS11_LOCUS25798</name>
</gene>
<evidence type="ECO:0000313" key="2">
    <source>
        <dbReference type="EMBL" id="CAJ1973734.1"/>
    </source>
</evidence>
<evidence type="ECO:0000313" key="3">
    <source>
        <dbReference type="Proteomes" id="UP001189624"/>
    </source>
</evidence>
<dbReference type="PANTHER" id="PTHR31170:SF23">
    <property type="match status" value="1"/>
</dbReference>
<accession>A0AA86VVD2</accession>
<name>A0AA86VVD2_9FABA</name>
<keyword evidence="1" id="KW-0472">Membrane</keyword>
<dbReference type="InterPro" id="IPR004158">
    <property type="entry name" value="DUF247_pln"/>
</dbReference>
<sequence length="469" mass="54656">MYIKRETSSFERHIRFLGENLRGGTFGAGTWKFNQRTKEPVNIIRGMMDEDDAVNGIRAMLEGAKAPVTDECCIYQVPIDIRKLNEDAYTPKVVSIGPFHHNRPRLQNMERYKLIYCKAFLERSHTSLVSWIRYIEGVEPKVRCCYSEALEFTKEELVRIIFLDCGFIFELFWRTYYDEWSGKNDTFLLKPWLTTSIRIDLLLLENQLPFFVLENLFNLSYASGPDAAANKKIPSFLDFTFDYFIYYNKSNLKSQNISIKHFTDLIRIFHLPYPLHMRRESDESTMHLPSATELSEAGVKFKVNAQSNSLLDLRFSGRVLEIPQLKVEDWTECLFRNMVALEQCHYPAQSYFTDYVAILDFLVNTSRDVDLLVRKRVLVNWLGDSGSVAHMFNGLWKNITHVNFSSHYFYICNDLNAFCRNPLHKLNSTLRRDYFNTPWQTAVSIAGIVLLILSLVQTVCSIMQVMPQS</sequence>
<feature type="transmembrane region" description="Helical" evidence="1">
    <location>
        <begin position="439"/>
        <end position="463"/>
    </location>
</feature>
<dbReference type="PANTHER" id="PTHR31170">
    <property type="entry name" value="BNAC04G53230D PROTEIN"/>
    <property type="match status" value="1"/>
</dbReference>
<reference evidence="2" key="1">
    <citation type="submission" date="2023-10" db="EMBL/GenBank/DDBJ databases">
        <authorList>
            <person name="Domelevo Entfellner J.-B."/>
        </authorList>
    </citation>
    <scope>NUCLEOTIDE SEQUENCE</scope>
</reference>
<proteinExistence type="predicted"/>